<sequence length="54" mass="5854">MRHQKILSQPPGSSAGTIPSQGYRFPPNIIRYAVWLQGEGRPPLTASMCPSASD</sequence>
<gene>
    <name evidence="2" type="ORF">PSP31121_05078</name>
</gene>
<dbReference type="EMBL" id="CABPSR010000023">
    <property type="protein sequence ID" value="VVE85087.1"/>
    <property type="molecule type" value="Genomic_DNA"/>
</dbReference>
<evidence type="ECO:0000313" key="3">
    <source>
        <dbReference type="Proteomes" id="UP000335538"/>
    </source>
</evidence>
<reference evidence="2 3" key="1">
    <citation type="submission" date="2019-08" db="EMBL/GenBank/DDBJ databases">
        <authorList>
            <person name="Peeters C."/>
        </authorList>
    </citation>
    <scope>NUCLEOTIDE SEQUENCE [LARGE SCALE GENOMIC DNA]</scope>
    <source>
        <strain evidence="2 3">LMG 31121</strain>
    </source>
</reference>
<accession>A0A5E5BIH3</accession>
<name>A0A5E5BIH3_9BURK</name>
<evidence type="ECO:0000313" key="2">
    <source>
        <dbReference type="EMBL" id="VVE85087.1"/>
    </source>
</evidence>
<proteinExistence type="predicted"/>
<dbReference type="AlphaFoldDB" id="A0A5E5BIH3"/>
<organism evidence="2 3">
    <name type="scientific">Pandoraea sputorum</name>
    <dbReference type="NCBI Taxonomy" id="93222"/>
    <lineage>
        <taxon>Bacteria</taxon>
        <taxon>Pseudomonadati</taxon>
        <taxon>Pseudomonadota</taxon>
        <taxon>Betaproteobacteria</taxon>
        <taxon>Burkholderiales</taxon>
        <taxon>Burkholderiaceae</taxon>
        <taxon>Pandoraea</taxon>
    </lineage>
</organism>
<feature type="region of interest" description="Disordered" evidence="1">
    <location>
        <begin position="1"/>
        <end position="24"/>
    </location>
</feature>
<protein>
    <submittedName>
        <fullName evidence="2">Transposase</fullName>
    </submittedName>
</protein>
<feature type="compositionally biased region" description="Polar residues" evidence="1">
    <location>
        <begin position="1"/>
        <end position="20"/>
    </location>
</feature>
<evidence type="ECO:0000256" key="1">
    <source>
        <dbReference type="SAM" id="MobiDB-lite"/>
    </source>
</evidence>
<dbReference type="Proteomes" id="UP000335538">
    <property type="component" value="Unassembled WGS sequence"/>
</dbReference>